<evidence type="ECO:0000313" key="3">
    <source>
        <dbReference type="Proteomes" id="UP001059859"/>
    </source>
</evidence>
<accession>A0ABY5YMM1</accession>
<name>A0ABY5YMM1_9MICC</name>
<keyword evidence="1" id="KW-0472">Membrane</keyword>
<reference evidence="2" key="1">
    <citation type="submission" date="2022-09" db="EMBL/GenBank/DDBJ databases">
        <title>Novel species in genus Arthrobacter.</title>
        <authorList>
            <person name="Liu Y."/>
        </authorList>
    </citation>
    <scope>NUCLEOTIDE SEQUENCE</scope>
    <source>
        <strain evidence="2">Zg-Y815</strain>
    </source>
</reference>
<organism evidence="2 3">
    <name type="scientific">Arthrobacter zhaoxinii</name>
    <dbReference type="NCBI Taxonomy" id="2964616"/>
    <lineage>
        <taxon>Bacteria</taxon>
        <taxon>Bacillati</taxon>
        <taxon>Actinomycetota</taxon>
        <taxon>Actinomycetes</taxon>
        <taxon>Micrococcales</taxon>
        <taxon>Micrococcaceae</taxon>
        <taxon>Arthrobacter</taxon>
    </lineage>
</organism>
<dbReference type="InterPro" id="IPR046291">
    <property type="entry name" value="DUF6328"/>
</dbReference>
<sequence>MGDTPAERDPDRGETPLQKQDRNWTDLLQELRVLQTGIQILTGFLLTLPFQQRFTALNPAQVGIYLSLVVLSVLVTALLLSTVVMHRTFFQRRIKRDLVDSADLLLRVTLVLVGLILVGTIGLVFDLVLSGAAGAVAAVSVAVLVALLWLLLPLLLRRRALRRRAWQSRHRRHRDGEPKDG</sequence>
<feature type="transmembrane region" description="Helical" evidence="1">
    <location>
        <begin position="131"/>
        <end position="156"/>
    </location>
</feature>
<keyword evidence="3" id="KW-1185">Reference proteome</keyword>
<feature type="transmembrane region" description="Helical" evidence="1">
    <location>
        <begin position="62"/>
        <end position="84"/>
    </location>
</feature>
<evidence type="ECO:0000313" key="2">
    <source>
        <dbReference type="EMBL" id="UWX96340.1"/>
    </source>
</evidence>
<dbReference type="RefSeq" id="WP_260651708.1">
    <property type="nucleotide sequence ID" value="NZ_CP104275.1"/>
</dbReference>
<feature type="transmembrane region" description="Helical" evidence="1">
    <location>
        <begin position="104"/>
        <end position="125"/>
    </location>
</feature>
<dbReference type="Proteomes" id="UP001059859">
    <property type="component" value="Chromosome"/>
</dbReference>
<keyword evidence="1" id="KW-1133">Transmembrane helix</keyword>
<evidence type="ECO:0000256" key="1">
    <source>
        <dbReference type="SAM" id="Phobius"/>
    </source>
</evidence>
<protein>
    <submittedName>
        <fullName evidence="2">DUF6328 family protein</fullName>
    </submittedName>
</protein>
<proteinExistence type="predicted"/>
<dbReference type="EMBL" id="CP104275">
    <property type="protein sequence ID" value="UWX96340.1"/>
    <property type="molecule type" value="Genomic_DNA"/>
</dbReference>
<gene>
    <name evidence="2" type="ORF">N2K95_11780</name>
</gene>
<dbReference type="Pfam" id="PF19853">
    <property type="entry name" value="DUF6328"/>
    <property type="match status" value="1"/>
</dbReference>
<keyword evidence="1" id="KW-0812">Transmembrane</keyword>